<proteinExistence type="predicted"/>
<dbReference type="Pfam" id="PF00578">
    <property type="entry name" value="AhpC-TSA"/>
    <property type="match status" value="1"/>
</dbReference>
<evidence type="ECO:0000259" key="4">
    <source>
        <dbReference type="PROSITE" id="PS51352"/>
    </source>
</evidence>
<comment type="caution">
    <text evidence="5">The sequence shown here is derived from an EMBL/GenBank/DDBJ whole genome shotgun (WGS) entry which is preliminary data.</text>
</comment>
<evidence type="ECO:0000313" key="5">
    <source>
        <dbReference type="EMBL" id="HFI91539.1"/>
    </source>
</evidence>
<feature type="domain" description="Thioredoxin" evidence="4">
    <location>
        <begin position="3"/>
        <end position="158"/>
    </location>
</feature>
<dbReference type="InterPro" id="IPR050455">
    <property type="entry name" value="Tpx_Peroxidase_subfamily"/>
</dbReference>
<sequence>MALKVGDIAPDFTLFNQDTQPVSLNQFKGKKVVLSFFPFANTSVCTKEMCTFRDELKEYESLDAQVIGISVDSPYALKMFQEKNDYKFPLLSDANRIACNLYGTLGVFAPGKFDYQNVSKRSVFVLDRDGRIQYMEILDNPGNEPNYNAIKETLAKIK</sequence>
<gene>
    <name evidence="5" type="ORF">ENS31_08450</name>
</gene>
<organism evidence="5">
    <name type="scientific">Ignavibacterium album</name>
    <dbReference type="NCBI Taxonomy" id="591197"/>
    <lineage>
        <taxon>Bacteria</taxon>
        <taxon>Pseudomonadati</taxon>
        <taxon>Ignavibacteriota</taxon>
        <taxon>Ignavibacteria</taxon>
        <taxon>Ignavibacteriales</taxon>
        <taxon>Ignavibacteriaceae</taxon>
        <taxon>Ignavibacterium</taxon>
    </lineage>
</organism>
<keyword evidence="2" id="KW-0676">Redox-active center</keyword>
<name>A0A7V2ZK68_9BACT</name>
<feature type="active site" description="Cysteine sulfenic acid (-SOH) intermediate; for peroxidase activity" evidence="3">
    <location>
        <position position="45"/>
    </location>
</feature>
<protein>
    <submittedName>
        <fullName evidence="5">Peroxiredoxin</fullName>
    </submittedName>
</protein>
<dbReference type="AlphaFoldDB" id="A0A7V2ZK68"/>
<evidence type="ECO:0000256" key="3">
    <source>
        <dbReference type="PIRSR" id="PIRSR000239-1"/>
    </source>
</evidence>
<accession>A0A7V2ZK68</accession>
<reference evidence="5" key="1">
    <citation type="journal article" date="2020" name="mSystems">
        <title>Genome- and Community-Level Interaction Insights into Carbon Utilization and Element Cycling Functions of Hydrothermarchaeota in Hydrothermal Sediment.</title>
        <authorList>
            <person name="Zhou Z."/>
            <person name="Liu Y."/>
            <person name="Xu W."/>
            <person name="Pan J."/>
            <person name="Luo Z.H."/>
            <person name="Li M."/>
        </authorList>
    </citation>
    <scope>NUCLEOTIDE SEQUENCE [LARGE SCALE GENOMIC DNA]</scope>
    <source>
        <strain evidence="5">SpSt-479</strain>
    </source>
</reference>
<dbReference type="InterPro" id="IPR013766">
    <property type="entry name" value="Thioredoxin_domain"/>
</dbReference>
<dbReference type="InterPro" id="IPR024706">
    <property type="entry name" value="Peroxiredoxin_AhpC-typ"/>
</dbReference>
<dbReference type="Gene3D" id="3.40.30.10">
    <property type="entry name" value="Glutaredoxin"/>
    <property type="match status" value="1"/>
</dbReference>
<dbReference type="EMBL" id="DSUJ01000008">
    <property type="protein sequence ID" value="HFI91539.1"/>
    <property type="molecule type" value="Genomic_DNA"/>
</dbReference>
<dbReference type="InterPro" id="IPR036249">
    <property type="entry name" value="Thioredoxin-like_sf"/>
</dbReference>
<dbReference type="GO" id="GO:0016491">
    <property type="term" value="F:oxidoreductase activity"/>
    <property type="evidence" value="ECO:0007669"/>
    <property type="project" value="UniProtKB-KW"/>
</dbReference>
<dbReference type="InterPro" id="IPR000866">
    <property type="entry name" value="AhpC/TSA"/>
</dbReference>
<dbReference type="GO" id="GO:0016209">
    <property type="term" value="F:antioxidant activity"/>
    <property type="evidence" value="ECO:0007669"/>
    <property type="project" value="InterPro"/>
</dbReference>
<dbReference type="PANTHER" id="PTHR43110:SF1">
    <property type="entry name" value="THIOL PEROXIDASE"/>
    <property type="match status" value="1"/>
</dbReference>
<dbReference type="PANTHER" id="PTHR43110">
    <property type="entry name" value="THIOL PEROXIDASE"/>
    <property type="match status" value="1"/>
</dbReference>
<evidence type="ECO:0000256" key="1">
    <source>
        <dbReference type="ARBA" id="ARBA00023002"/>
    </source>
</evidence>
<dbReference type="SUPFAM" id="SSF52833">
    <property type="entry name" value="Thioredoxin-like"/>
    <property type="match status" value="1"/>
</dbReference>
<keyword evidence="1" id="KW-0560">Oxidoreductase</keyword>
<evidence type="ECO:0000256" key="2">
    <source>
        <dbReference type="ARBA" id="ARBA00023284"/>
    </source>
</evidence>
<dbReference type="PIRSF" id="PIRSF000239">
    <property type="entry name" value="AHPC"/>
    <property type="match status" value="1"/>
</dbReference>
<dbReference type="PROSITE" id="PS51352">
    <property type="entry name" value="THIOREDOXIN_2"/>
    <property type="match status" value="1"/>
</dbReference>